<sequence length="419" mass="44898">MVHCASFPRTTRLLLAGLCSTLLLACDNTTPTEEPIFVVEEPDPLPDFCEGYTALPVDRDALSQVPPGEVATVKLVDRFEVEHPEGFSEELCLSVPDNILSLAVTIEGSDRLTYALNGWQGPDGFEIVRPGWNTQGQGLCSNNCNNRIYARIGAFAALAPNNPASRVEPGRHILSVEGRYSSSPLAAPQPRDGSVKVTIHARVVGDEVPETGTLDLNLFFSGSDGWTAESAPTDPEFQQVLEELGEIYAQVGIEIGEVAYLDVDEEYQDIADIMSGTGDFAELLTNSARAPLDGPSIFFVDRLRSIFDGGSEGGGVLGISGGIPGPVHVKGTVASGVAVMSHQIPGGPPVSHIFAHELGHYMGLFHTSEQNLFGGPQMHDPLPDTPQNDESYLMHATGGGDILSEWQGIVIRNNPWVKN</sequence>
<dbReference type="GO" id="GO:0008237">
    <property type="term" value="F:metallopeptidase activity"/>
    <property type="evidence" value="ECO:0007669"/>
    <property type="project" value="InterPro"/>
</dbReference>
<evidence type="ECO:0000313" key="2">
    <source>
        <dbReference type="EMBL" id="TXD31353.1"/>
    </source>
</evidence>
<dbReference type="Proteomes" id="UP000321046">
    <property type="component" value="Unassembled WGS sequence"/>
</dbReference>
<dbReference type="InterPro" id="IPR024079">
    <property type="entry name" value="MetalloPept_cat_dom_sf"/>
</dbReference>
<proteinExistence type="predicted"/>
<evidence type="ECO:0000313" key="3">
    <source>
        <dbReference type="Proteomes" id="UP000321046"/>
    </source>
</evidence>
<protein>
    <recommendedName>
        <fullName evidence="4">Peptidase M43 pregnancy-associated plasma-A domain-containing protein</fullName>
    </recommendedName>
</protein>
<gene>
    <name evidence="2" type="ORF">FRC96_21070</name>
</gene>
<keyword evidence="1" id="KW-0732">Signal</keyword>
<reference evidence="2 3" key="1">
    <citation type="submission" date="2019-08" db="EMBL/GenBank/DDBJ databases">
        <title>Bradymonadales sp. TMQ2.</title>
        <authorList>
            <person name="Liang Q."/>
        </authorList>
    </citation>
    <scope>NUCLEOTIDE SEQUENCE [LARGE SCALE GENOMIC DNA]</scope>
    <source>
        <strain evidence="2 3">TMQ2</strain>
    </source>
</reference>
<comment type="caution">
    <text evidence="2">The sequence shown here is derived from an EMBL/GenBank/DDBJ whole genome shotgun (WGS) entry which is preliminary data.</text>
</comment>
<feature type="chain" id="PRO_5022701100" description="Peptidase M43 pregnancy-associated plasma-A domain-containing protein" evidence="1">
    <location>
        <begin position="26"/>
        <end position="419"/>
    </location>
</feature>
<dbReference type="SUPFAM" id="SSF55486">
    <property type="entry name" value="Metalloproteases ('zincins'), catalytic domain"/>
    <property type="match status" value="1"/>
</dbReference>
<dbReference type="EMBL" id="VOSL01000148">
    <property type="protein sequence ID" value="TXD31353.1"/>
    <property type="molecule type" value="Genomic_DNA"/>
</dbReference>
<organism evidence="2 3">
    <name type="scientific">Lujinxingia vulgaris</name>
    <dbReference type="NCBI Taxonomy" id="2600176"/>
    <lineage>
        <taxon>Bacteria</taxon>
        <taxon>Deltaproteobacteria</taxon>
        <taxon>Bradymonadales</taxon>
        <taxon>Lujinxingiaceae</taxon>
        <taxon>Lujinxingia</taxon>
    </lineage>
</organism>
<dbReference type="RefSeq" id="WP_146977527.1">
    <property type="nucleotide sequence ID" value="NZ_VOSL01000148.1"/>
</dbReference>
<dbReference type="OrthoDB" id="5484003at2"/>
<accession>A0A5C6X032</accession>
<dbReference type="Gene3D" id="3.40.390.10">
    <property type="entry name" value="Collagenase (Catalytic Domain)"/>
    <property type="match status" value="1"/>
</dbReference>
<name>A0A5C6X032_9DELT</name>
<feature type="signal peptide" evidence="1">
    <location>
        <begin position="1"/>
        <end position="25"/>
    </location>
</feature>
<evidence type="ECO:0008006" key="4">
    <source>
        <dbReference type="Google" id="ProtNLM"/>
    </source>
</evidence>
<dbReference type="AlphaFoldDB" id="A0A5C6X032"/>
<evidence type="ECO:0000256" key="1">
    <source>
        <dbReference type="SAM" id="SignalP"/>
    </source>
</evidence>